<evidence type="ECO:0000313" key="1">
    <source>
        <dbReference type="EMBL" id="MEQ2198665.1"/>
    </source>
</evidence>
<gene>
    <name evidence="1" type="ORF">XENOCAPTIV_016220</name>
</gene>
<protein>
    <submittedName>
        <fullName evidence="1">Uncharacterized protein</fullName>
    </submittedName>
</protein>
<dbReference type="EMBL" id="JAHRIN010020169">
    <property type="protein sequence ID" value="MEQ2198665.1"/>
    <property type="molecule type" value="Genomic_DNA"/>
</dbReference>
<comment type="caution">
    <text evidence="1">The sequence shown here is derived from an EMBL/GenBank/DDBJ whole genome shotgun (WGS) entry which is preliminary data.</text>
</comment>
<name>A0ABV0QS74_9TELE</name>
<reference evidence="1 2" key="1">
    <citation type="submission" date="2021-06" db="EMBL/GenBank/DDBJ databases">
        <authorList>
            <person name="Palmer J.M."/>
        </authorList>
    </citation>
    <scope>NUCLEOTIDE SEQUENCE [LARGE SCALE GENOMIC DNA]</scope>
    <source>
        <strain evidence="1 2">XC_2019</strain>
        <tissue evidence="1">Muscle</tissue>
    </source>
</reference>
<sequence length="64" mass="7698">MDTCKTVDQPFGEDDQQVRDTELDWLTNSSKTMHCCDQCGKRFRKFRKFKTPSAHPYWRKAFHL</sequence>
<organism evidence="1 2">
    <name type="scientific">Xenoophorus captivus</name>
    <dbReference type="NCBI Taxonomy" id="1517983"/>
    <lineage>
        <taxon>Eukaryota</taxon>
        <taxon>Metazoa</taxon>
        <taxon>Chordata</taxon>
        <taxon>Craniata</taxon>
        <taxon>Vertebrata</taxon>
        <taxon>Euteleostomi</taxon>
        <taxon>Actinopterygii</taxon>
        <taxon>Neopterygii</taxon>
        <taxon>Teleostei</taxon>
        <taxon>Neoteleostei</taxon>
        <taxon>Acanthomorphata</taxon>
        <taxon>Ovalentaria</taxon>
        <taxon>Atherinomorphae</taxon>
        <taxon>Cyprinodontiformes</taxon>
        <taxon>Goodeidae</taxon>
        <taxon>Xenoophorus</taxon>
    </lineage>
</organism>
<evidence type="ECO:0000313" key="2">
    <source>
        <dbReference type="Proteomes" id="UP001434883"/>
    </source>
</evidence>
<accession>A0ABV0QS74</accession>
<dbReference type="Proteomes" id="UP001434883">
    <property type="component" value="Unassembled WGS sequence"/>
</dbReference>
<keyword evidence="2" id="KW-1185">Reference proteome</keyword>
<proteinExistence type="predicted"/>